<feature type="repeat" description="WD" evidence="4">
    <location>
        <begin position="253"/>
        <end position="286"/>
    </location>
</feature>
<dbReference type="InterPro" id="IPR015943">
    <property type="entry name" value="WD40/YVTN_repeat-like_dom_sf"/>
</dbReference>
<name>A0A7M7IXB4_VARDE</name>
<dbReference type="SMART" id="SM00591">
    <property type="entry name" value="RWD"/>
    <property type="match status" value="1"/>
</dbReference>
<protein>
    <recommendedName>
        <fullName evidence="5">RWD domain-containing protein</fullName>
    </recommendedName>
</protein>
<dbReference type="InterPro" id="IPR049567">
    <property type="entry name" value="WDR59-like"/>
</dbReference>
<dbReference type="GO" id="GO:0005774">
    <property type="term" value="C:vacuolar membrane"/>
    <property type="evidence" value="ECO:0007669"/>
    <property type="project" value="TreeGrafter"/>
</dbReference>
<dbReference type="GeneID" id="111243057"/>
<evidence type="ECO:0000313" key="7">
    <source>
        <dbReference type="Proteomes" id="UP000594260"/>
    </source>
</evidence>
<dbReference type="GO" id="GO:0035859">
    <property type="term" value="C:Seh1-associated complex"/>
    <property type="evidence" value="ECO:0007669"/>
    <property type="project" value="TreeGrafter"/>
</dbReference>
<sequence>MFQTICKVFSNQVDNTDGNYCKTNPRKINMQMLRKLLYYGERPASMQRNASSPLFSTTSSRKGSTIEDKWSRTPALLQVSYAPLAMAMDPNSYTVFLADHSFMSLLDLDQGRTITKGQYAPNMNRINPASVNAEWNHTEKGLVILASGSALYFVRSTNDSLTVEHIKRAAHKRAITDVDWCRGTPMFASAGQEEYTYIWDCRTMQRPEIAFNSLVPSSRARFNKLNANVIASTHDNGIYLWDIRQPRNPIMLVGGHLSRVYSIDWSPAMEHWLVSSSQDSTVKLWDCNNSAGSGAIIDKHILVENPAWMVRFSPLGDSLLMCYERSSNPSEDLQGLAVWSVRSGKHVHTWNTGSPFIKVATSNLSKVKECRLVALMKNGFLQTSVLYPMISNSSSDHLDNISLHDDNRDNQSLEEEFNNLLNDKPPNTELVKLDAMKRMCLILITVCLYEIEITLTFPKDYPKNVPPTFSFSKGSALQSSIKAKLQKVLRITSTQHVSRNQPCLEPCLKQLIKTLESIKALETTNKGDVETDAPKLPPVPVNIYGGEQDSSVPFPRTSGARFCGAHFLVCFTRPSYIQKNQRESEVTPRSLSALGAYIKAHRNPLNPRTGSSSLYPSFVAKNERDVTISSYYYREPRKKGRRRLQGLTPPALDKIHVPSAAVLIYSMPGVLPVCYQLASKYKLSVADPLDACRHNLEVAKECRRSDLVQVWTLAAQIVESQLQQQRGTLCGSELPWPMHVFGRQLAEHLIDRYLRLYDIQTVAMLCCVFGEVVRRQKSRRGYTGEVAVAEGTSHPERKNSDRSSNVLKKTWQKMINAGGSPYNSITGSSPQAHAGIPAAFLSSRLGGKKDSAKDLVALEASAVIGDEAVAVAGLEPLITGVSYGQEEDTFLLNPQQMTRYDQLKQHYAELLYKWNLLEQRCLVLNHITTQRGFREPYDVQFKKRCATCGVDTEDVTCVKCRQLVFRCTICELGVRGSSFFCLVCYHGGHSEHMRDWFLKKRFCPTGCGCDCLSYIGNEVV</sequence>
<dbReference type="GO" id="GO:0035591">
    <property type="term" value="F:signaling adaptor activity"/>
    <property type="evidence" value="ECO:0007669"/>
    <property type="project" value="TreeGrafter"/>
</dbReference>
<dbReference type="PANTHER" id="PTHR46170">
    <property type="entry name" value="GATOR COMPLEX PROTEIN WDR59"/>
    <property type="match status" value="1"/>
</dbReference>
<dbReference type="RefSeq" id="XP_022643817.1">
    <property type="nucleotide sequence ID" value="XM_022788082.1"/>
</dbReference>
<dbReference type="GO" id="GO:0034198">
    <property type="term" value="P:cellular response to amino acid starvation"/>
    <property type="evidence" value="ECO:0007669"/>
    <property type="project" value="TreeGrafter"/>
</dbReference>
<evidence type="ECO:0000259" key="5">
    <source>
        <dbReference type="PROSITE" id="PS50908"/>
    </source>
</evidence>
<keyword evidence="2" id="KW-0677">Repeat</keyword>
<dbReference type="CDD" id="cd00195">
    <property type="entry name" value="UBCc_UEV"/>
    <property type="match status" value="1"/>
</dbReference>
<evidence type="ECO:0000313" key="6">
    <source>
        <dbReference type="EnsemblMetazoa" id="XP_022643817"/>
    </source>
</evidence>
<dbReference type="AlphaFoldDB" id="A0A7M7IXB4"/>
<dbReference type="SUPFAM" id="SSF50978">
    <property type="entry name" value="WD40 repeat-like"/>
    <property type="match status" value="1"/>
</dbReference>
<dbReference type="CTD" id="79726"/>
<dbReference type="CDD" id="cd11605">
    <property type="entry name" value="RWD_DRWD_ELF-like"/>
    <property type="match status" value="1"/>
</dbReference>
<evidence type="ECO:0000256" key="2">
    <source>
        <dbReference type="ARBA" id="ARBA00022737"/>
    </source>
</evidence>
<dbReference type="Pfam" id="PF00400">
    <property type="entry name" value="WD40"/>
    <property type="match status" value="1"/>
</dbReference>
<comment type="similarity">
    <text evidence="3">Belongs to the WD repeat WDR59 family.</text>
</comment>
<dbReference type="OMA" id="WQIVELC"/>
<dbReference type="KEGG" id="vde:111243057"/>
<dbReference type="InterPro" id="IPR006575">
    <property type="entry name" value="RWD_dom"/>
</dbReference>
<evidence type="ECO:0000256" key="1">
    <source>
        <dbReference type="ARBA" id="ARBA00022574"/>
    </source>
</evidence>
<feature type="domain" description="RWD" evidence="5">
    <location>
        <begin position="415"/>
        <end position="518"/>
    </location>
</feature>
<keyword evidence="1 4" id="KW-0853">WD repeat</keyword>
<proteinExistence type="inferred from homology"/>
<dbReference type="PROSITE" id="PS50082">
    <property type="entry name" value="WD_REPEATS_2"/>
    <property type="match status" value="1"/>
</dbReference>
<dbReference type="PROSITE" id="PS50294">
    <property type="entry name" value="WD_REPEATS_REGION"/>
    <property type="match status" value="1"/>
</dbReference>
<dbReference type="InterPro" id="IPR049566">
    <property type="entry name" value="WDR59_RTC1-like_RING_Znf"/>
</dbReference>
<dbReference type="Proteomes" id="UP000594260">
    <property type="component" value="Unplaced"/>
</dbReference>
<evidence type="ECO:0000256" key="3">
    <source>
        <dbReference type="ARBA" id="ARBA00038452"/>
    </source>
</evidence>
<dbReference type="GO" id="GO:1904263">
    <property type="term" value="P:positive regulation of TORC1 signaling"/>
    <property type="evidence" value="ECO:0007669"/>
    <property type="project" value="TreeGrafter"/>
</dbReference>
<dbReference type="OrthoDB" id="311712at2759"/>
<dbReference type="Gene3D" id="2.130.10.10">
    <property type="entry name" value="YVTN repeat-like/Quinoprotein amine dehydrogenase"/>
    <property type="match status" value="2"/>
</dbReference>
<accession>A0A7M7IXB4</accession>
<dbReference type="PROSITE" id="PS50908">
    <property type="entry name" value="RWD"/>
    <property type="match status" value="1"/>
</dbReference>
<dbReference type="SMART" id="SM00320">
    <property type="entry name" value="WD40"/>
    <property type="match status" value="3"/>
</dbReference>
<organism evidence="6 7">
    <name type="scientific">Varroa destructor</name>
    <name type="common">Honeybee mite</name>
    <dbReference type="NCBI Taxonomy" id="109461"/>
    <lineage>
        <taxon>Eukaryota</taxon>
        <taxon>Metazoa</taxon>
        <taxon>Ecdysozoa</taxon>
        <taxon>Arthropoda</taxon>
        <taxon>Chelicerata</taxon>
        <taxon>Arachnida</taxon>
        <taxon>Acari</taxon>
        <taxon>Parasitiformes</taxon>
        <taxon>Mesostigmata</taxon>
        <taxon>Gamasina</taxon>
        <taxon>Dermanyssoidea</taxon>
        <taxon>Varroidae</taxon>
        <taxon>Varroa</taxon>
    </lineage>
</organism>
<dbReference type="EnsemblMetazoa" id="XM_022788082">
    <property type="protein sequence ID" value="XP_022643817"/>
    <property type="gene ID" value="LOC111243057"/>
</dbReference>
<dbReference type="PANTHER" id="PTHR46170:SF1">
    <property type="entry name" value="GATOR COMPLEX PROTEIN WDR59"/>
    <property type="match status" value="1"/>
</dbReference>
<reference evidence="6" key="1">
    <citation type="submission" date="2021-01" db="UniProtKB">
        <authorList>
            <consortium name="EnsemblMetazoa"/>
        </authorList>
    </citation>
    <scope>IDENTIFICATION</scope>
</reference>
<dbReference type="InParanoid" id="A0A7M7IXB4"/>
<dbReference type="Pfam" id="PF17120">
    <property type="entry name" value="zf-RING_16"/>
    <property type="match status" value="1"/>
</dbReference>
<evidence type="ECO:0000256" key="4">
    <source>
        <dbReference type="PROSITE-ProRule" id="PRU00221"/>
    </source>
</evidence>
<dbReference type="FunCoup" id="A0A7M7IXB4">
    <property type="interactions" value="707"/>
</dbReference>
<keyword evidence="7" id="KW-1185">Reference proteome</keyword>
<dbReference type="InterPro" id="IPR001680">
    <property type="entry name" value="WD40_rpt"/>
</dbReference>
<dbReference type="InterPro" id="IPR036322">
    <property type="entry name" value="WD40_repeat_dom_sf"/>
</dbReference>